<evidence type="ECO:0000313" key="1">
    <source>
        <dbReference type="EMBL" id="ATX33531.1"/>
    </source>
</evidence>
<gene>
    <name evidence="1" type="ORF">CUN91_01055</name>
</gene>
<proteinExistence type="predicted"/>
<dbReference type="InterPro" id="IPR035903">
    <property type="entry name" value="HesB-like_dom_sf"/>
</dbReference>
<dbReference type="RefSeq" id="WP_157801599.1">
    <property type="nucleotide sequence ID" value="NZ_CP024798.1"/>
</dbReference>
<name>A0A2K8K927_CARRU</name>
<accession>A0A2K8K927</accession>
<dbReference type="AlphaFoldDB" id="A0A2K8K927"/>
<reference evidence="1 2" key="1">
    <citation type="submission" date="2017-11" db="EMBL/GenBank/DDBJ databases">
        <title>The genome sequence of Candidatus Carsonella ruddii from the psyllid Bactericera trigonica.</title>
        <authorList>
            <person name="Katsir L."/>
            <person name="Zhepu R."/>
            <person name="Piasezky A."/>
            <person name="Jong J."/>
            <person name="Sela N."/>
            <person name="Freilich S."/>
            <person name="Bahar O."/>
        </authorList>
    </citation>
    <scope>NUCLEOTIDE SEQUENCE [LARGE SCALE GENOMIC DNA]</scope>
    <source>
        <strain evidence="1 2">BT</strain>
    </source>
</reference>
<evidence type="ECO:0000313" key="2">
    <source>
        <dbReference type="Proteomes" id="UP000230531"/>
    </source>
</evidence>
<dbReference type="EMBL" id="CP024798">
    <property type="protein sequence ID" value="ATX33531.1"/>
    <property type="molecule type" value="Genomic_DNA"/>
</dbReference>
<organism evidence="1 2">
    <name type="scientific">Carsonella ruddii</name>
    <dbReference type="NCBI Taxonomy" id="114186"/>
    <lineage>
        <taxon>Bacteria</taxon>
        <taxon>Pseudomonadati</taxon>
        <taxon>Pseudomonadota</taxon>
        <taxon>Gammaproteobacteria</taxon>
        <taxon>Oceanospirillales</taxon>
        <taxon>Halomonadaceae</taxon>
        <taxon>Zymobacter group</taxon>
        <taxon>Candidatus Carsonella</taxon>
    </lineage>
</organism>
<protein>
    <submittedName>
        <fullName evidence="1">Uncharacterized protein</fullName>
    </submittedName>
</protein>
<dbReference type="SUPFAM" id="SSF89360">
    <property type="entry name" value="HesB-like domain"/>
    <property type="match status" value="1"/>
</dbReference>
<sequence>MYIVKIYNYNIYLTDSCYKYLYNNKKNKMIYKIFIKNKGNVFSKTKIYYSTYKKNIFNKFIKIKEINILIDILSLCFLNNTCIHYKKKLIINSPNSFTNLFLENKILSKIIFLLYYIINKKLILHNGLLKINYFNFNKKTLCLFFYGDCVNCNLSLKTFNKFVLKIFKKIKLIKIIKLNE</sequence>
<dbReference type="Proteomes" id="UP000230531">
    <property type="component" value="Chromosome"/>
</dbReference>
<dbReference type="OrthoDB" id="6182485at2"/>